<feature type="region of interest" description="Disordered" evidence="1">
    <location>
        <begin position="453"/>
        <end position="506"/>
    </location>
</feature>
<dbReference type="InParanoid" id="D8M140"/>
<keyword evidence="3" id="KW-1185">Reference proteome</keyword>
<dbReference type="AlphaFoldDB" id="D8M140"/>
<evidence type="ECO:0000313" key="2">
    <source>
        <dbReference type="EMBL" id="CBK21779.2"/>
    </source>
</evidence>
<proteinExistence type="predicted"/>
<dbReference type="RefSeq" id="XP_012895827.1">
    <property type="nucleotide sequence ID" value="XM_013040373.1"/>
</dbReference>
<dbReference type="EMBL" id="FN668644">
    <property type="protein sequence ID" value="CBK21779.2"/>
    <property type="molecule type" value="Genomic_DNA"/>
</dbReference>
<name>D8M140_BLAHO</name>
<evidence type="ECO:0000256" key="1">
    <source>
        <dbReference type="SAM" id="MobiDB-lite"/>
    </source>
</evidence>
<reference evidence="2" key="1">
    <citation type="submission" date="2010-02" db="EMBL/GenBank/DDBJ databases">
        <title>Sequencing and annotation of the Blastocystis hominis genome.</title>
        <authorList>
            <person name="Wincker P."/>
        </authorList>
    </citation>
    <scope>NUCLEOTIDE SEQUENCE</scope>
    <source>
        <strain evidence="2">Singapore isolate B</strain>
    </source>
</reference>
<dbReference type="Proteomes" id="UP000008312">
    <property type="component" value="Unassembled WGS sequence"/>
</dbReference>
<dbReference type="GeneID" id="24919117"/>
<accession>D8M140</accession>
<evidence type="ECO:0000313" key="3">
    <source>
        <dbReference type="Proteomes" id="UP000008312"/>
    </source>
</evidence>
<organism evidence="2">
    <name type="scientific">Blastocystis hominis</name>
    <dbReference type="NCBI Taxonomy" id="12968"/>
    <lineage>
        <taxon>Eukaryota</taxon>
        <taxon>Sar</taxon>
        <taxon>Stramenopiles</taxon>
        <taxon>Bigyra</taxon>
        <taxon>Opalozoa</taxon>
        <taxon>Opalinata</taxon>
        <taxon>Blastocystidae</taxon>
        <taxon>Blastocystis</taxon>
    </lineage>
</organism>
<gene>
    <name evidence="2" type="ORF">GSBLH_T00001896001</name>
</gene>
<protein>
    <submittedName>
        <fullName evidence="2">Uncharacterized protein</fullName>
    </submittedName>
</protein>
<sequence length="506" mass="56479">MQWSVDALNSSLLEDYCNAIYSHFSQDGASRRSFAIVETRRSQIIVDVLWIVEGVLVLTGSRYRPLLSDLALLLLTQLALERTEALLCVLRMFASEPQAEFKEPVDAYKDRVYWKGDAANDGLPAFLPVVSTARHQGALRIHVMLRLLTRFFCPDLFVHFEKIDDCWWYPRSYDIEKGDDFITTSAGLSDPFDVPIAIEGWIPTAWLLGAFLNPELLREEVCWSPALSLRCLDQMLILGDSTFPLFLLLALFRHFASALLALNTAEALEEFIADLPWRLDASQSSQSSQPSELSKLTQPSELAQLAQLAQLVESATILHKIAPISVIQSLRCVGAQCASGLLPDQLPGDSAIWRRRYDAFTQHMLLPREWQLPLEGNEGRLEHVMLQWTGVYRVLSRDLPHLPCPSMSAIAGASLSLSPITRRLVRVRLSSHRRSRGRFVARPPVSRPRLFLPRPSPLRGGPGRSALRTGRRGPRVALARAGGGRGGLPARAETHRSFALPASPRA</sequence>